<dbReference type="InterPro" id="IPR054518">
    <property type="entry name" value="ABHD16_N"/>
</dbReference>
<dbReference type="Gene3D" id="3.40.50.1820">
    <property type="entry name" value="alpha/beta hydrolase"/>
    <property type="match status" value="1"/>
</dbReference>
<dbReference type="GO" id="GO:0047372">
    <property type="term" value="F:monoacylglycerol lipase activity"/>
    <property type="evidence" value="ECO:0007669"/>
    <property type="project" value="TreeGrafter"/>
</dbReference>
<feature type="domain" description="AB hydrolase-1" evidence="1">
    <location>
        <begin position="257"/>
        <end position="390"/>
    </location>
</feature>
<dbReference type="GO" id="GO:0004620">
    <property type="term" value="F:phospholipase activity"/>
    <property type="evidence" value="ECO:0007669"/>
    <property type="project" value="TreeGrafter"/>
</dbReference>
<accession>A0A811KH91</accession>
<dbReference type="GO" id="GO:0012505">
    <property type="term" value="C:endomembrane system"/>
    <property type="evidence" value="ECO:0007669"/>
    <property type="project" value="TreeGrafter"/>
</dbReference>
<proteinExistence type="predicted"/>
<dbReference type="InterPro" id="IPR000073">
    <property type="entry name" value="AB_hydrolase_1"/>
</dbReference>
<evidence type="ECO:0000313" key="4">
    <source>
        <dbReference type="Proteomes" id="UP000614601"/>
    </source>
</evidence>
<dbReference type="Proteomes" id="UP000783686">
    <property type="component" value="Unassembled WGS sequence"/>
</dbReference>
<evidence type="ECO:0000259" key="1">
    <source>
        <dbReference type="Pfam" id="PF00561"/>
    </source>
</evidence>
<dbReference type="EMBL" id="CAJFCW020000003">
    <property type="protein sequence ID" value="CAG9102308.1"/>
    <property type="molecule type" value="Genomic_DNA"/>
</dbReference>
<dbReference type="GO" id="GO:0006660">
    <property type="term" value="P:phosphatidylserine catabolic process"/>
    <property type="evidence" value="ECO:0007669"/>
    <property type="project" value="TreeGrafter"/>
</dbReference>
<dbReference type="AlphaFoldDB" id="A0A811KH91"/>
<feature type="domain" description="Phosphatidylserine Lipase ABHD16 N-terminal" evidence="2">
    <location>
        <begin position="3"/>
        <end position="123"/>
    </location>
</feature>
<comment type="caution">
    <text evidence="3">The sequence shown here is derived from an EMBL/GenBank/DDBJ whole genome shotgun (WGS) entry which is preliminary data.</text>
</comment>
<organism evidence="3 4">
    <name type="scientific">Bursaphelenchus okinawaensis</name>
    <dbReference type="NCBI Taxonomy" id="465554"/>
    <lineage>
        <taxon>Eukaryota</taxon>
        <taxon>Metazoa</taxon>
        <taxon>Ecdysozoa</taxon>
        <taxon>Nematoda</taxon>
        <taxon>Chromadorea</taxon>
        <taxon>Rhabditida</taxon>
        <taxon>Tylenchina</taxon>
        <taxon>Tylenchomorpha</taxon>
        <taxon>Aphelenchoidea</taxon>
        <taxon>Aphelenchoididae</taxon>
        <taxon>Bursaphelenchus</taxon>
    </lineage>
</organism>
<dbReference type="GO" id="GO:0052651">
    <property type="term" value="P:monoacylglycerol catabolic process"/>
    <property type="evidence" value="ECO:0007669"/>
    <property type="project" value="TreeGrafter"/>
</dbReference>
<dbReference type="InterPro" id="IPR029058">
    <property type="entry name" value="AB_hydrolase_fold"/>
</dbReference>
<dbReference type="PANTHER" id="PTHR12277">
    <property type="entry name" value="ALPHA/BETA HYDROLASE DOMAIN-CONTAINING PROTEIN"/>
    <property type="match status" value="1"/>
</dbReference>
<name>A0A811KH91_9BILA</name>
<dbReference type="SUPFAM" id="SSF53474">
    <property type="entry name" value="alpha/beta-Hydrolases"/>
    <property type="match status" value="1"/>
</dbReference>
<dbReference type="Proteomes" id="UP000614601">
    <property type="component" value="Unassembled WGS sequence"/>
</dbReference>
<dbReference type="Pfam" id="PF22990">
    <property type="entry name" value="ABHD16_N"/>
    <property type="match status" value="1"/>
</dbReference>
<evidence type="ECO:0000259" key="2">
    <source>
        <dbReference type="Pfam" id="PF22990"/>
    </source>
</evidence>
<dbReference type="PANTHER" id="PTHR12277:SF72">
    <property type="entry name" value="BAT5L PROTEIN"/>
    <property type="match status" value="1"/>
</dbReference>
<reference evidence="3" key="1">
    <citation type="submission" date="2020-09" db="EMBL/GenBank/DDBJ databases">
        <authorList>
            <person name="Kikuchi T."/>
        </authorList>
    </citation>
    <scope>NUCLEOTIDE SEQUENCE</scope>
    <source>
        <strain evidence="3">SH1</strain>
    </source>
</reference>
<dbReference type="EMBL" id="CAJFDH010000003">
    <property type="protein sequence ID" value="CAD5214211.1"/>
    <property type="molecule type" value="Genomic_DNA"/>
</dbReference>
<dbReference type="OrthoDB" id="6412627at2759"/>
<sequence>MEQLWGLINGPDVYATLRPKAAYEANIMERIGGIMIYTSQLTRAIGWVTSPFWLYYLCFRMDVNSARLLNWTHFVVTFHSIAYGLRTAGRIYNPVYRTYLNLYLQSKDNQAIGEKLLDQYDFEITPSAPVSFQATTKQNQWYLDNKVDLPGVPEHNIHYYRVIAKICISVFGRRMLYPGSVGILKTLLAETIRSNRLQLILESGGKRQQIKTVDGNIIDTMLFDRRAVFPDAPLVICSDGNAGFYETGITRTPVQMDFSVLGWNPPGFAESTGIPYPQQILNAMDAVIQFALSKGFQLDNIILFGWSIGGFPTTWAAANYPEVRGLILDATFDDVMALALTHMPAFAENVVKVAIREQYNLNVAVQLAEYSGPVKIIRRYNDEVITTYQGPDSQRMRRENRGNHLLAKFFQTRYPDFVTDNEDYNTVLEYVNSTPHDQRVMARTAMMNIGNKSYEEASKEPTLRHDVLHLLSSLHFVDVPSSHTTPLSQTEFNLPFQVALKPFEEFKQLCRQRIQV</sequence>
<evidence type="ECO:0008006" key="5">
    <source>
        <dbReference type="Google" id="ProtNLM"/>
    </source>
</evidence>
<dbReference type="Pfam" id="PF00561">
    <property type="entry name" value="Abhydrolase_1"/>
    <property type="match status" value="1"/>
</dbReference>
<keyword evidence="4" id="KW-1185">Reference proteome</keyword>
<evidence type="ECO:0000313" key="3">
    <source>
        <dbReference type="EMBL" id="CAD5214211.1"/>
    </source>
</evidence>
<gene>
    <name evidence="3" type="ORF">BOKJ2_LOCUS5479</name>
</gene>
<protein>
    <recommendedName>
        <fullName evidence="5">AB hydrolase-1 domain-containing protein</fullName>
    </recommendedName>
</protein>